<evidence type="ECO:0000313" key="2">
    <source>
        <dbReference type="Proteomes" id="UP000178529"/>
    </source>
</evidence>
<accession>A0A1G2R7X3</accession>
<proteinExistence type="predicted"/>
<sequence length="100" mass="10814">MVTQTAPKAVSDVARELATLLVRVPLESPGAQEKIEELVATAHAGAAYGTGLAAAKDALGQTLGVLLNNLPRHERDALQTQFESQFTQEFRRLAPRIKIH</sequence>
<organism evidence="1 2">
    <name type="scientific">Candidatus Wildermuthbacteria bacterium RIFCSPHIGHO2_02_FULL_48_16</name>
    <dbReference type="NCBI Taxonomy" id="1802453"/>
    <lineage>
        <taxon>Bacteria</taxon>
        <taxon>Candidatus Wildermuthiibacteriota</taxon>
    </lineage>
</organism>
<evidence type="ECO:0000313" key="1">
    <source>
        <dbReference type="EMBL" id="OHA68940.1"/>
    </source>
</evidence>
<gene>
    <name evidence="1" type="ORF">A3J68_01050</name>
</gene>
<reference evidence="1 2" key="1">
    <citation type="journal article" date="2016" name="Nat. Commun.">
        <title>Thousands of microbial genomes shed light on interconnected biogeochemical processes in an aquifer system.</title>
        <authorList>
            <person name="Anantharaman K."/>
            <person name="Brown C.T."/>
            <person name="Hug L.A."/>
            <person name="Sharon I."/>
            <person name="Castelle C.J."/>
            <person name="Probst A.J."/>
            <person name="Thomas B.C."/>
            <person name="Singh A."/>
            <person name="Wilkins M.J."/>
            <person name="Karaoz U."/>
            <person name="Brodie E.L."/>
            <person name="Williams K.H."/>
            <person name="Hubbard S.S."/>
            <person name="Banfield J.F."/>
        </authorList>
    </citation>
    <scope>NUCLEOTIDE SEQUENCE [LARGE SCALE GENOMIC DNA]</scope>
</reference>
<dbReference type="EMBL" id="MHTY01000011">
    <property type="protein sequence ID" value="OHA68940.1"/>
    <property type="molecule type" value="Genomic_DNA"/>
</dbReference>
<dbReference type="Proteomes" id="UP000178529">
    <property type="component" value="Unassembled WGS sequence"/>
</dbReference>
<comment type="caution">
    <text evidence="1">The sequence shown here is derived from an EMBL/GenBank/DDBJ whole genome shotgun (WGS) entry which is preliminary data.</text>
</comment>
<protein>
    <submittedName>
        <fullName evidence="1">Uncharacterized protein</fullName>
    </submittedName>
</protein>
<name>A0A1G2R7X3_9BACT</name>
<dbReference type="AlphaFoldDB" id="A0A1G2R7X3"/>